<sequence length="996" mass="111263">MKHLFTMKMGKFLIYVMFLQCLLIGGAFAQDMSVSGRILAEDTNEGLPGVSVMIEGTTIGTVTDVNGYYKLNAPSNAMLVFSYVGYLTEKVKVDSRSTIDITLLADLTALDEVVVIGYGEVNKRDLTGAINSLNTDKIREANKVNSFQAIQGQVPGVDIKSLGNKPGSGFQVRVRGFNSLDRNGGNPLYVVDGIFVGDISSVNPADIEKIDILKDASATAVYGSRGANGVVIISTKRGEKGKTSIQYDNYFGFREAYNFPDLFNGEEFVQFAQDAAEGIGNPGLPLDQIFGADELENINNGRYVDWVDLIQQKGFQTNHTLSVSGSSDGLLYSIGGAVTFDEGTFPGEDYTRYNLRTSLSKELSSVVEVGLTGYASYELRNEGSREGFRSAVRLRPTGNVFDQNGDLQFFPTVNEGQITNPLFEENNVTRETRRLKYFGNIFIKIKPLEGVQFTTTFTPDVEFGRYGEYRGLFSKAVIGRPSRRRAIYDSQNRLAFTWDNILDLEKTINEDHHIKASLISSIWSQRFDRSDLQVRNFATDAFSFYNLNAGSDIRERSTRFEKETLTAFVARVNYTLKDKYLFTVTGRYDASSKLAEGNQWEFFPSAAVAWRIGDEDFLADQNVISDLKLRLSYGEAGNNSVAPYSSQSLIGNSFYVFGGDVVTTANVTSLVNPDLTWEITKEVNVGLDYAFFNNRIFGSLDIYNRKSEGLIFARQLPNVSGFGSIIENVGSVRNKGVEVNLNSIIVDNGTLKWSTSLNFATNTNEILEINGNGQDDVGSRLFIGEPVNIEYDYVWDGIWQTDESDEAESFGQLPGQVRVRDLDNNGVINDQDRAIIGNNLPDWTGGLTNTLSYKDFDFTIFAYTRQGSTVSSYFHRSHAWDQDNRPARFNGLRTNYWTPTNPSNEFYQPGNGGPYRSVVRYQDVSFVRVGYITLGYNFPTEFLQKFGLNSFRFYLTAQNPFTFTDYEGWDPETAEQNTWGSAFLSRTFLAGINVKF</sequence>
<evidence type="ECO:0000256" key="2">
    <source>
        <dbReference type="ARBA" id="ARBA00022448"/>
    </source>
</evidence>
<dbReference type="Gene3D" id="2.170.130.10">
    <property type="entry name" value="TonB-dependent receptor, plug domain"/>
    <property type="match status" value="1"/>
</dbReference>
<gene>
    <name evidence="9" type="ORF">QQ008_29895</name>
</gene>
<dbReference type="NCBIfam" id="TIGR04057">
    <property type="entry name" value="SusC_RagA_signa"/>
    <property type="match status" value="1"/>
</dbReference>
<comment type="caution">
    <text evidence="9">The sequence shown here is derived from an EMBL/GenBank/DDBJ whole genome shotgun (WGS) entry which is preliminary data.</text>
</comment>
<dbReference type="PROSITE" id="PS52016">
    <property type="entry name" value="TONB_DEPENDENT_REC_3"/>
    <property type="match status" value="1"/>
</dbReference>
<comment type="similarity">
    <text evidence="7">Belongs to the TonB-dependent receptor family.</text>
</comment>
<evidence type="ECO:0000256" key="1">
    <source>
        <dbReference type="ARBA" id="ARBA00004571"/>
    </source>
</evidence>
<dbReference type="SUPFAM" id="SSF49464">
    <property type="entry name" value="Carboxypeptidase regulatory domain-like"/>
    <property type="match status" value="1"/>
</dbReference>
<dbReference type="EMBL" id="JAUJEA010000022">
    <property type="protein sequence ID" value="MDN5205635.1"/>
    <property type="molecule type" value="Genomic_DNA"/>
</dbReference>
<accession>A0ABT8L205</accession>
<keyword evidence="6 7" id="KW-0998">Cell outer membrane</keyword>
<evidence type="ECO:0000313" key="10">
    <source>
        <dbReference type="Proteomes" id="UP001172082"/>
    </source>
</evidence>
<evidence type="ECO:0000256" key="4">
    <source>
        <dbReference type="ARBA" id="ARBA00022692"/>
    </source>
</evidence>
<evidence type="ECO:0000259" key="8">
    <source>
        <dbReference type="Pfam" id="PF07715"/>
    </source>
</evidence>
<dbReference type="Pfam" id="PF07715">
    <property type="entry name" value="Plug"/>
    <property type="match status" value="1"/>
</dbReference>
<dbReference type="Gene3D" id="2.40.170.20">
    <property type="entry name" value="TonB-dependent receptor, beta-barrel domain"/>
    <property type="match status" value="1"/>
</dbReference>
<dbReference type="InterPro" id="IPR008969">
    <property type="entry name" value="CarboxyPept-like_regulatory"/>
</dbReference>
<keyword evidence="3 7" id="KW-1134">Transmembrane beta strand</keyword>
<keyword evidence="2 7" id="KW-0813">Transport</keyword>
<evidence type="ECO:0000256" key="5">
    <source>
        <dbReference type="ARBA" id="ARBA00023136"/>
    </source>
</evidence>
<comment type="subcellular location">
    <subcellularLocation>
        <location evidence="1 7">Cell outer membrane</location>
        <topology evidence="1 7">Multi-pass membrane protein</topology>
    </subcellularLocation>
</comment>
<keyword evidence="9" id="KW-0675">Receptor</keyword>
<keyword evidence="4 7" id="KW-0812">Transmembrane</keyword>
<organism evidence="9 10">
    <name type="scientific">Splendidivirga corallicola</name>
    <dbReference type="NCBI Taxonomy" id="3051826"/>
    <lineage>
        <taxon>Bacteria</taxon>
        <taxon>Pseudomonadati</taxon>
        <taxon>Bacteroidota</taxon>
        <taxon>Cytophagia</taxon>
        <taxon>Cytophagales</taxon>
        <taxon>Splendidivirgaceae</taxon>
        <taxon>Splendidivirga</taxon>
    </lineage>
</organism>
<dbReference type="SUPFAM" id="SSF56935">
    <property type="entry name" value="Porins"/>
    <property type="match status" value="1"/>
</dbReference>
<dbReference type="Pfam" id="PF13715">
    <property type="entry name" value="CarbopepD_reg_2"/>
    <property type="match status" value="1"/>
</dbReference>
<dbReference type="InterPro" id="IPR023996">
    <property type="entry name" value="TonB-dep_OMP_SusC/RagA"/>
</dbReference>
<dbReference type="Proteomes" id="UP001172082">
    <property type="component" value="Unassembled WGS sequence"/>
</dbReference>
<dbReference type="InterPro" id="IPR037066">
    <property type="entry name" value="Plug_dom_sf"/>
</dbReference>
<keyword evidence="10" id="KW-1185">Reference proteome</keyword>
<evidence type="ECO:0000313" key="9">
    <source>
        <dbReference type="EMBL" id="MDN5205635.1"/>
    </source>
</evidence>
<dbReference type="InterPro" id="IPR039426">
    <property type="entry name" value="TonB-dep_rcpt-like"/>
</dbReference>
<evidence type="ECO:0000256" key="6">
    <source>
        <dbReference type="ARBA" id="ARBA00023237"/>
    </source>
</evidence>
<protein>
    <submittedName>
        <fullName evidence="9">TonB-dependent receptor</fullName>
    </submittedName>
</protein>
<dbReference type="Gene3D" id="2.60.40.1120">
    <property type="entry name" value="Carboxypeptidase-like, regulatory domain"/>
    <property type="match status" value="1"/>
</dbReference>
<evidence type="ECO:0000256" key="3">
    <source>
        <dbReference type="ARBA" id="ARBA00022452"/>
    </source>
</evidence>
<feature type="domain" description="TonB-dependent receptor plug" evidence="8">
    <location>
        <begin position="123"/>
        <end position="230"/>
    </location>
</feature>
<evidence type="ECO:0000256" key="7">
    <source>
        <dbReference type="PROSITE-ProRule" id="PRU01360"/>
    </source>
</evidence>
<dbReference type="RefSeq" id="WP_346755656.1">
    <property type="nucleotide sequence ID" value="NZ_JAUJEA010000022.1"/>
</dbReference>
<dbReference type="InterPro" id="IPR036942">
    <property type="entry name" value="Beta-barrel_TonB_sf"/>
</dbReference>
<name>A0ABT8L205_9BACT</name>
<dbReference type="InterPro" id="IPR012910">
    <property type="entry name" value="Plug_dom"/>
</dbReference>
<reference evidence="9" key="1">
    <citation type="submission" date="2023-06" db="EMBL/GenBank/DDBJ databases">
        <title>Genomic of Parafulvivirga corallium.</title>
        <authorList>
            <person name="Wang G."/>
        </authorList>
    </citation>
    <scope>NUCLEOTIDE SEQUENCE</scope>
    <source>
        <strain evidence="9">BMA10</strain>
    </source>
</reference>
<dbReference type="NCBIfam" id="TIGR04056">
    <property type="entry name" value="OMP_RagA_SusC"/>
    <property type="match status" value="1"/>
</dbReference>
<keyword evidence="5 7" id="KW-0472">Membrane</keyword>
<dbReference type="InterPro" id="IPR023997">
    <property type="entry name" value="TonB-dep_OMP_SusC/RagA_CS"/>
</dbReference>
<proteinExistence type="inferred from homology"/>